<dbReference type="AlphaFoldDB" id="A0A7W7ZI86"/>
<keyword evidence="3" id="KW-1185">Reference proteome</keyword>
<comment type="caution">
    <text evidence="2">The sequence shown here is derived from an EMBL/GenBank/DDBJ whole genome shotgun (WGS) entry which is preliminary data.</text>
</comment>
<feature type="transmembrane region" description="Helical" evidence="1">
    <location>
        <begin position="130"/>
        <end position="154"/>
    </location>
</feature>
<dbReference type="Proteomes" id="UP000540989">
    <property type="component" value="Unassembled WGS sequence"/>
</dbReference>
<name>A0A7W7ZI86_9BACT</name>
<feature type="transmembrane region" description="Helical" evidence="1">
    <location>
        <begin position="100"/>
        <end position="118"/>
    </location>
</feature>
<keyword evidence="1" id="KW-1133">Transmembrane helix</keyword>
<dbReference type="EMBL" id="JACHIP010000013">
    <property type="protein sequence ID" value="MBB5060415.1"/>
    <property type="molecule type" value="Genomic_DNA"/>
</dbReference>
<evidence type="ECO:0000256" key="1">
    <source>
        <dbReference type="SAM" id="Phobius"/>
    </source>
</evidence>
<feature type="transmembrane region" description="Helical" evidence="1">
    <location>
        <begin position="62"/>
        <end position="80"/>
    </location>
</feature>
<proteinExistence type="predicted"/>
<accession>A0A7W7ZI86</accession>
<feature type="transmembrane region" description="Helical" evidence="1">
    <location>
        <begin position="264"/>
        <end position="287"/>
    </location>
</feature>
<keyword evidence="1" id="KW-0472">Membrane</keyword>
<evidence type="ECO:0000313" key="3">
    <source>
        <dbReference type="Proteomes" id="UP000540989"/>
    </source>
</evidence>
<keyword evidence="1" id="KW-0812">Transmembrane</keyword>
<feature type="transmembrane region" description="Helical" evidence="1">
    <location>
        <begin position="201"/>
        <end position="220"/>
    </location>
</feature>
<organism evidence="2 3">
    <name type="scientific">Granulicella aggregans</name>
    <dbReference type="NCBI Taxonomy" id="474949"/>
    <lineage>
        <taxon>Bacteria</taxon>
        <taxon>Pseudomonadati</taxon>
        <taxon>Acidobacteriota</taxon>
        <taxon>Terriglobia</taxon>
        <taxon>Terriglobales</taxon>
        <taxon>Acidobacteriaceae</taxon>
        <taxon>Granulicella</taxon>
    </lineage>
</organism>
<protein>
    <submittedName>
        <fullName evidence="2">Uncharacterized protein</fullName>
    </submittedName>
</protein>
<evidence type="ECO:0000313" key="2">
    <source>
        <dbReference type="EMBL" id="MBB5060415.1"/>
    </source>
</evidence>
<reference evidence="2 3" key="1">
    <citation type="submission" date="2020-08" db="EMBL/GenBank/DDBJ databases">
        <title>Genomic Encyclopedia of Type Strains, Phase IV (KMG-V): Genome sequencing to study the core and pangenomes of soil and plant-associated prokaryotes.</title>
        <authorList>
            <person name="Whitman W."/>
        </authorList>
    </citation>
    <scope>NUCLEOTIDE SEQUENCE [LARGE SCALE GENOMIC DNA]</scope>
    <source>
        <strain evidence="2 3">M8UP14</strain>
    </source>
</reference>
<sequence>MTAIMILDVAGTTFGLATDHTVITGTPAWVKPLKFGVSSGIYSASLAVVIRETKIWTAALKIVDFATAAALVLEVALINLQAFRHTTSHFNNSTPFDRNVFLVMAIGIAILWLSAVLVTSATMRYQYSSALWGIVARVGMALVVLGAGTGAFMVPPSPSQIAVAQVTHRMPISGSHTVGAPDGGPGLPVLGWSMEHGDIRIAHFVGIHGLQGLGLLALLFNVTKVDLRKAEVLIRLGAGIYSGLFFLLLYQALKGEPLLHPDHFVKSIFAVLFVAAIALSVAAMNSVGTAQPMMYPRSEARHES</sequence>
<feature type="transmembrane region" description="Helical" evidence="1">
    <location>
        <begin position="232"/>
        <end position="252"/>
    </location>
</feature>
<gene>
    <name evidence="2" type="ORF">HDF16_005151</name>
</gene>